<evidence type="ECO:0000313" key="1">
    <source>
        <dbReference type="EMBL" id="AJG18439.1"/>
    </source>
</evidence>
<dbReference type="AlphaFoldDB" id="A0A0C4Y892"/>
<dbReference type="Proteomes" id="UP000031843">
    <property type="component" value="Chromosome main"/>
</dbReference>
<name>A0A0C4Y892_9BURK</name>
<dbReference type="KEGG" id="cbw:RR42_m1031"/>
<dbReference type="EMBL" id="CP010536">
    <property type="protein sequence ID" value="AJG18439.1"/>
    <property type="molecule type" value="Genomic_DNA"/>
</dbReference>
<gene>
    <name evidence="1" type="ORF">RR42_m1031</name>
</gene>
<protein>
    <recommendedName>
        <fullName evidence="3">DUF2917 domain-containing protein</fullName>
    </recommendedName>
</protein>
<proteinExistence type="predicted"/>
<dbReference type="RefSeq" id="WP_043344616.1">
    <property type="nucleotide sequence ID" value="NZ_CP010536.1"/>
</dbReference>
<evidence type="ECO:0000313" key="2">
    <source>
        <dbReference type="Proteomes" id="UP000031843"/>
    </source>
</evidence>
<evidence type="ECO:0008006" key="3">
    <source>
        <dbReference type="Google" id="ProtNLM"/>
    </source>
</evidence>
<organism evidence="1 2">
    <name type="scientific">Cupriavidus basilensis</name>
    <dbReference type="NCBI Taxonomy" id="68895"/>
    <lineage>
        <taxon>Bacteria</taxon>
        <taxon>Pseudomonadati</taxon>
        <taxon>Pseudomonadota</taxon>
        <taxon>Betaproteobacteria</taxon>
        <taxon>Burkholderiales</taxon>
        <taxon>Burkholderiaceae</taxon>
        <taxon>Cupriavidus</taxon>
    </lineage>
</organism>
<keyword evidence="2" id="KW-1185">Reference proteome</keyword>
<reference evidence="1 2" key="1">
    <citation type="journal article" date="2015" name="Genome Announc.">
        <title>Complete Genome Sequence of Cupriavidus basilensis 4G11, Isolated from the Oak Ridge Field Research Center Site.</title>
        <authorList>
            <person name="Ray J."/>
            <person name="Waters R.J."/>
            <person name="Skerker J.M."/>
            <person name="Kuehl J.V."/>
            <person name="Price M.N."/>
            <person name="Huang J."/>
            <person name="Chakraborty R."/>
            <person name="Arkin A.P."/>
            <person name="Deutschbauer A."/>
        </authorList>
    </citation>
    <scope>NUCLEOTIDE SEQUENCE [LARGE SCALE GENOMIC DNA]</scope>
    <source>
        <strain evidence="1">4G11</strain>
    </source>
</reference>
<dbReference type="OrthoDB" id="8968977at2"/>
<accession>A0A0C4Y892</accession>
<sequence>MQSYRSDPIIPTVQPVQPTPAMLAGAEPQAQAIDLESSRVLRFHAKAGTTLCVLEGEIELTEAPRWLAGTVWRQPRRLPAGSVVALSAGWVEVLARHASTLRLQAPAAGPWWTRWLRPAQA</sequence>